<dbReference type="WBParaSite" id="MBELARI_LOCUS6044">
    <property type="protein sequence ID" value="MBELARI_LOCUS6044"/>
    <property type="gene ID" value="MBELARI_LOCUS6044"/>
</dbReference>
<reference evidence="2" key="1">
    <citation type="submission" date="2024-02" db="UniProtKB">
        <authorList>
            <consortium name="WormBaseParasite"/>
        </authorList>
    </citation>
    <scope>IDENTIFICATION</scope>
</reference>
<evidence type="ECO:0000313" key="2">
    <source>
        <dbReference type="WBParaSite" id="MBELARI_LOCUS6044"/>
    </source>
</evidence>
<dbReference type="Proteomes" id="UP000887575">
    <property type="component" value="Unassembled WGS sequence"/>
</dbReference>
<organism evidence="1 2">
    <name type="scientific">Mesorhabditis belari</name>
    <dbReference type="NCBI Taxonomy" id="2138241"/>
    <lineage>
        <taxon>Eukaryota</taxon>
        <taxon>Metazoa</taxon>
        <taxon>Ecdysozoa</taxon>
        <taxon>Nematoda</taxon>
        <taxon>Chromadorea</taxon>
        <taxon>Rhabditida</taxon>
        <taxon>Rhabditina</taxon>
        <taxon>Rhabditomorpha</taxon>
        <taxon>Rhabditoidea</taxon>
        <taxon>Rhabditidae</taxon>
        <taxon>Mesorhabditinae</taxon>
        <taxon>Mesorhabditis</taxon>
    </lineage>
</organism>
<protein>
    <submittedName>
        <fullName evidence="2">Uncharacterized protein</fullName>
    </submittedName>
</protein>
<dbReference type="AlphaFoldDB" id="A0AAF3FIZ7"/>
<proteinExistence type="predicted"/>
<keyword evidence="1" id="KW-1185">Reference proteome</keyword>
<sequence>MRILSKILTDSGKLDVTAANARHRSWRVGQKRAVSPQQKGLCAIFGELSKGTRILSEDSVILELTSGDE</sequence>
<accession>A0AAF3FIZ7</accession>
<evidence type="ECO:0000313" key="1">
    <source>
        <dbReference type="Proteomes" id="UP000887575"/>
    </source>
</evidence>
<name>A0AAF3FIZ7_9BILA</name>